<accession>A0A4V1IKC8</accession>
<sequence>MNALHSRIAKGWVRHRRHLPKPHAFRYPLFMTWLDLDELDKVIDKSRFWSKQRFNLVSYYREDYLGPTDSDLRDAVKARIKQQSGEIFEGRICLLTHLRYLGFAFNPVSFYFCFPDSEDQPRFILAEITNTPWGERFCYVLDTRQSSAQNNKWTFEFGKAFHVSPFMPMDIDYRWRFALAGDKLTIHMQLYRLAQCCFDATLKLDMLDPSPNTMRSVPLQYPIITCAIVVRIYWHAFRLWLKGIPFYSHPDK</sequence>
<dbReference type="PANTHER" id="PTHR33973:SF4">
    <property type="entry name" value="OS07G0153300 PROTEIN"/>
    <property type="match status" value="1"/>
</dbReference>
<proteinExistence type="predicted"/>
<dbReference type="STRING" id="675511.GCA_000341735_03206"/>
<dbReference type="PANTHER" id="PTHR33973">
    <property type="entry name" value="OS07G0153300 PROTEIN"/>
    <property type="match status" value="1"/>
</dbReference>
<protein>
    <submittedName>
        <fullName evidence="1">DUF1365 domain-containing protein</fullName>
    </submittedName>
</protein>
<organism evidence="1 2">
    <name type="scientific">Methylotuvimicrobium buryatense</name>
    <name type="common">Methylomicrobium buryatense</name>
    <dbReference type="NCBI Taxonomy" id="95641"/>
    <lineage>
        <taxon>Bacteria</taxon>
        <taxon>Pseudomonadati</taxon>
        <taxon>Pseudomonadota</taxon>
        <taxon>Gammaproteobacteria</taxon>
        <taxon>Methylococcales</taxon>
        <taxon>Methylococcaceae</taxon>
        <taxon>Methylotuvimicrobium</taxon>
    </lineage>
</organism>
<dbReference type="KEGG" id="mbur:EQU24_21110"/>
<dbReference type="Pfam" id="PF07103">
    <property type="entry name" value="DUF1365"/>
    <property type="match status" value="1"/>
</dbReference>
<dbReference type="EMBL" id="CP035467">
    <property type="protein sequence ID" value="QCW84455.1"/>
    <property type="molecule type" value="Genomic_DNA"/>
</dbReference>
<name>A0A4V1IKC8_METBY</name>
<evidence type="ECO:0000313" key="1">
    <source>
        <dbReference type="EMBL" id="QCW84455.1"/>
    </source>
</evidence>
<gene>
    <name evidence="1" type="ORF">EQU24_21110</name>
</gene>
<dbReference type="InterPro" id="IPR010775">
    <property type="entry name" value="DUF1365"/>
</dbReference>
<dbReference type="OrthoDB" id="9778801at2"/>
<reference evidence="2" key="1">
    <citation type="journal article" date="2019" name="J. Bacteriol.">
        <title>A Mutagenic Screen Identifies a TonB-Dependent Receptor Required for the Lanthanide Metal Switch in the Type I Methanotroph 'Methylotuvimicrobium buryatense' 5GB1C.</title>
        <authorList>
            <person name="Groom J.D."/>
            <person name="Ford S.M."/>
            <person name="Pesesky M.W."/>
            <person name="Lidstrom M.E."/>
        </authorList>
    </citation>
    <scope>NUCLEOTIDE SEQUENCE [LARGE SCALE GENOMIC DNA]</scope>
    <source>
        <strain evidence="2">5GB1C</strain>
    </source>
</reference>
<dbReference type="Proteomes" id="UP000305881">
    <property type="component" value="Chromosome"/>
</dbReference>
<dbReference type="RefSeq" id="WP_017841652.1">
    <property type="nucleotide sequence ID" value="NZ_CP035467.1"/>
</dbReference>
<dbReference type="AlphaFoldDB" id="A0A4V1IKC8"/>
<keyword evidence="2" id="KW-1185">Reference proteome</keyword>
<evidence type="ECO:0000313" key="2">
    <source>
        <dbReference type="Proteomes" id="UP000305881"/>
    </source>
</evidence>